<organism evidence="5 6">
    <name type="scientific">Azospirillum argentinense</name>
    <dbReference type="NCBI Taxonomy" id="2970906"/>
    <lineage>
        <taxon>Bacteria</taxon>
        <taxon>Pseudomonadati</taxon>
        <taxon>Pseudomonadota</taxon>
        <taxon>Alphaproteobacteria</taxon>
        <taxon>Rhodospirillales</taxon>
        <taxon>Azospirillaceae</taxon>
        <taxon>Azospirillum</taxon>
    </lineage>
</organism>
<dbReference type="SUPFAM" id="SSF52922">
    <property type="entry name" value="TK C-terminal domain-like"/>
    <property type="match status" value="1"/>
</dbReference>
<evidence type="ECO:0000256" key="1">
    <source>
        <dbReference type="ARBA" id="ARBA00001964"/>
    </source>
</evidence>
<evidence type="ECO:0000256" key="3">
    <source>
        <dbReference type="ARBA" id="ARBA00023052"/>
    </source>
</evidence>
<dbReference type="InterPro" id="IPR051157">
    <property type="entry name" value="PDH/Transketolase"/>
</dbReference>
<accession>A0A060DS41</accession>
<dbReference type="Proteomes" id="UP000027186">
    <property type="component" value="Plasmid AbAZ39_p5"/>
</dbReference>
<dbReference type="FunFam" id="3.40.50.970:FF:000129">
    <property type="entry name" value="Transketolase"/>
    <property type="match status" value="1"/>
</dbReference>
<dbReference type="SMART" id="SM00861">
    <property type="entry name" value="Transket_pyr"/>
    <property type="match status" value="1"/>
</dbReference>
<evidence type="ECO:0000313" key="5">
    <source>
        <dbReference type="EMBL" id="AIB16666.1"/>
    </source>
</evidence>
<protein>
    <recommendedName>
        <fullName evidence="4">Transketolase-like pyrimidine-binding domain-containing protein</fullName>
    </recommendedName>
</protein>
<evidence type="ECO:0000313" key="6">
    <source>
        <dbReference type="Proteomes" id="UP000027186"/>
    </source>
</evidence>
<dbReference type="RefSeq" id="WP_051658838.1">
    <property type="nucleotide sequence ID" value="NZ_CP007798.1"/>
</dbReference>
<dbReference type="KEGG" id="abq:ABAZ39_33050"/>
<dbReference type="InterPro" id="IPR029061">
    <property type="entry name" value="THDP-binding"/>
</dbReference>
<proteinExistence type="inferred from homology"/>
<geneLocation type="plasmid" evidence="5 6">
    <name>AbAZ39_p5</name>
</geneLocation>
<dbReference type="EMBL" id="CP007798">
    <property type="protein sequence ID" value="AIB16666.1"/>
    <property type="molecule type" value="Genomic_DNA"/>
</dbReference>
<sequence>MRRAFADTLVQMARADDRIIFLTGDLGFQVFDAFCAEFPRRYLNVGVAEAHLVDCAAGLALEGWRPVVYSIASFLTGRAFEQLRLSVGYHQLPVIVAGAGGGYIYAPSGVTHHAKEDVALMSLIPGMTVTVPGDPTEMAELLPQLARLPGPSYIRVGRFGEPRLDSAEPIEVGRGRCVRPGRGVAVLTTGGAVIPAVKAVDSLAAEGIEPLLAHFHTVRPLDLSLVNAAAAVASTFIIVEEHGIQGGLYNTVAAWAAEQRSPVALKRLGPGDELVFGNPHYDDLLRQTGIEAGAIGDTVRQFWSPD</sequence>
<dbReference type="Pfam" id="PF02779">
    <property type="entry name" value="Transket_pyr"/>
    <property type="match status" value="1"/>
</dbReference>
<feature type="domain" description="Transketolase-like pyrimidine-binding" evidence="4">
    <location>
        <begin position="1"/>
        <end position="163"/>
    </location>
</feature>
<keyword evidence="5" id="KW-0614">Plasmid</keyword>
<dbReference type="PANTHER" id="PTHR43825:SF5">
    <property type="entry name" value="HYPOTHETICAL TRANSKETOLASE FAMILY PROTEIN"/>
    <property type="match status" value="1"/>
</dbReference>
<gene>
    <name evidence="5" type="ORF">ABAZ39_33050</name>
</gene>
<keyword evidence="3" id="KW-0786">Thiamine pyrophosphate</keyword>
<dbReference type="SUPFAM" id="SSF52518">
    <property type="entry name" value="Thiamin diphosphate-binding fold (THDP-binding)"/>
    <property type="match status" value="1"/>
</dbReference>
<dbReference type="AlphaFoldDB" id="A0A060DS41"/>
<dbReference type="Gene3D" id="3.40.50.920">
    <property type="match status" value="1"/>
</dbReference>
<dbReference type="CDD" id="cd07033">
    <property type="entry name" value="TPP_PYR_DXS_TK_like"/>
    <property type="match status" value="1"/>
</dbReference>
<dbReference type="Pfam" id="PF02780">
    <property type="entry name" value="Transketolase_C"/>
    <property type="match status" value="1"/>
</dbReference>
<evidence type="ECO:0000256" key="2">
    <source>
        <dbReference type="ARBA" id="ARBA00007131"/>
    </source>
</evidence>
<reference evidence="5 6" key="1">
    <citation type="journal article" date="2014" name="Genome Announc.">
        <title>Complete Genome Sequence of the Model Rhizosphere Strain Azospirillum brasilense Az39, Successfully Applied in Agriculture.</title>
        <authorList>
            <person name="Rivera D."/>
            <person name="Revale S."/>
            <person name="Molina R."/>
            <person name="Gualpa J."/>
            <person name="Puente M."/>
            <person name="Maroniche G."/>
            <person name="Paris G."/>
            <person name="Baker D."/>
            <person name="Clavijo B."/>
            <person name="McLay K."/>
            <person name="Spaepen S."/>
            <person name="Perticari A."/>
            <person name="Vazquez M."/>
            <person name="Wisniewski-Dye F."/>
            <person name="Watkins C."/>
            <person name="Martinez-Abarca F."/>
            <person name="Vanderleyden J."/>
            <person name="Cassan F."/>
        </authorList>
    </citation>
    <scope>NUCLEOTIDE SEQUENCE [LARGE SCALE GENOMIC DNA]</scope>
    <source>
        <strain evidence="5 6">Az39</strain>
        <plasmid evidence="5">AbAZ39_p5</plasmid>
    </source>
</reference>
<dbReference type="PANTHER" id="PTHR43825">
    <property type="entry name" value="PYRUVATE DEHYDROGENASE E1 COMPONENT"/>
    <property type="match status" value="1"/>
</dbReference>
<dbReference type="Gene3D" id="3.40.50.970">
    <property type="match status" value="1"/>
</dbReference>
<comment type="cofactor">
    <cofactor evidence="1">
        <name>thiamine diphosphate</name>
        <dbReference type="ChEBI" id="CHEBI:58937"/>
    </cofactor>
</comment>
<dbReference type="InterPro" id="IPR009014">
    <property type="entry name" value="Transketo_C/PFOR_II"/>
</dbReference>
<evidence type="ECO:0000259" key="4">
    <source>
        <dbReference type="SMART" id="SM00861"/>
    </source>
</evidence>
<dbReference type="InterPro" id="IPR033248">
    <property type="entry name" value="Transketolase_C"/>
</dbReference>
<dbReference type="InterPro" id="IPR005475">
    <property type="entry name" value="Transketolase-like_Pyr-bd"/>
</dbReference>
<name>A0A060DS41_9PROT</name>
<comment type="similarity">
    <text evidence="2">Belongs to the transketolase family.</text>
</comment>